<evidence type="ECO:0000313" key="1">
    <source>
        <dbReference type="EMBL" id="DAF65188.1"/>
    </source>
</evidence>
<reference evidence="1" key="1">
    <citation type="journal article" date="2021" name="Proc. Natl. Acad. Sci. U.S.A.">
        <title>A Catalog of Tens of Thousands of Viruses from Human Metagenomes Reveals Hidden Associations with Chronic Diseases.</title>
        <authorList>
            <person name="Tisza M.J."/>
            <person name="Buck C.B."/>
        </authorList>
    </citation>
    <scope>NUCLEOTIDE SEQUENCE</scope>
    <source>
        <strain evidence="1">Ct2AC8</strain>
    </source>
</reference>
<organism evidence="1">
    <name type="scientific">Myoviridae sp. ct2AC8</name>
    <dbReference type="NCBI Taxonomy" id="2827655"/>
    <lineage>
        <taxon>Viruses</taxon>
        <taxon>Duplodnaviria</taxon>
        <taxon>Heunggongvirae</taxon>
        <taxon>Uroviricota</taxon>
        <taxon>Caudoviricetes</taxon>
    </lineage>
</organism>
<accession>A0A8S5TPY0</accession>
<name>A0A8S5TPY0_9CAUD</name>
<sequence length="194" mass="22840">MLTMLNGLFWAFLRRWFGGFNPFKPDTLIYKVFDSRGLQTFVMVMTLFLTLFDRTNAWLALCLAVWIQLQFWSRAVGEILDCGRNTIQTAESYDRWFRVPLDWVYDRLGKVKYTGFYDWWYGWLRYGLPMIVPAVALGDWSFILIGLAGSPVYYGSWWLFDHIPALYKLPAWCGQPKNLAEIIYGFVFGVFVAW</sequence>
<dbReference type="EMBL" id="BK032875">
    <property type="protein sequence ID" value="DAF65188.1"/>
    <property type="molecule type" value="Genomic_DNA"/>
</dbReference>
<protein>
    <submittedName>
        <fullName evidence="1">Uncharacterized protein</fullName>
    </submittedName>
</protein>
<proteinExistence type="predicted"/>